<gene>
    <name evidence="3" type="ORF">POL67_47690</name>
</gene>
<keyword evidence="2" id="KW-0812">Transmembrane</keyword>
<evidence type="ECO:0000256" key="2">
    <source>
        <dbReference type="SAM" id="Phobius"/>
    </source>
</evidence>
<feature type="coiled-coil region" evidence="1">
    <location>
        <begin position="12"/>
        <end position="56"/>
    </location>
</feature>
<dbReference type="EMBL" id="JAQNDO010000001">
    <property type="protein sequence ID" value="MDC0749104.1"/>
    <property type="molecule type" value="Genomic_DNA"/>
</dbReference>
<evidence type="ECO:0000256" key="1">
    <source>
        <dbReference type="SAM" id="Coils"/>
    </source>
</evidence>
<protein>
    <submittedName>
        <fullName evidence="3">Uncharacterized protein</fullName>
    </submittedName>
</protein>
<keyword evidence="1" id="KW-0175">Coiled coil</keyword>
<accession>A0ABT5F4U9</accession>
<proteinExistence type="predicted"/>
<organism evidence="3 4">
    <name type="scientific">Polyangium mundeleinium</name>
    <dbReference type="NCBI Taxonomy" id="2995306"/>
    <lineage>
        <taxon>Bacteria</taxon>
        <taxon>Pseudomonadati</taxon>
        <taxon>Myxococcota</taxon>
        <taxon>Polyangia</taxon>
        <taxon>Polyangiales</taxon>
        <taxon>Polyangiaceae</taxon>
        <taxon>Polyangium</taxon>
    </lineage>
</organism>
<evidence type="ECO:0000313" key="4">
    <source>
        <dbReference type="Proteomes" id="UP001221411"/>
    </source>
</evidence>
<name>A0ABT5F4U9_9BACT</name>
<comment type="caution">
    <text evidence="3">The sequence shown here is derived from an EMBL/GenBank/DDBJ whole genome shotgun (WGS) entry which is preliminary data.</text>
</comment>
<evidence type="ECO:0000313" key="3">
    <source>
        <dbReference type="EMBL" id="MDC0749104.1"/>
    </source>
</evidence>
<sequence length="224" mass="24815">MRPRAMAYRDDEHALEIKKAEIEARLAQIEAQQRELEGLSREGADLGKELADVQRRLDEKRRLPLLSRVEVAAPCSADWASMVGDDRARFCPSCEKNVYNLSALTAQEAEQLIRAKEGNLCVRYFQRKDGTVMTSDCPVGVRRRRVRRVLSVVAVGTGAVAAAWVGLGMRTEQTVGQMMLAPEPPRTRAGVETMGELTPEQFLMHDEAAGKAAEKTPKKPAETP</sequence>
<reference evidence="3 4" key="1">
    <citation type="submission" date="2022-11" db="EMBL/GenBank/DDBJ databases">
        <title>Minimal conservation of predation-associated metabolite biosynthetic gene clusters underscores biosynthetic potential of Myxococcota including descriptions for ten novel species: Archangium lansinium sp. nov., Myxococcus landrumus sp. nov., Nannocystis bai.</title>
        <authorList>
            <person name="Ahearne A."/>
            <person name="Stevens C."/>
            <person name="Dowd S."/>
        </authorList>
    </citation>
    <scope>NUCLEOTIDE SEQUENCE [LARGE SCALE GENOMIC DNA]</scope>
    <source>
        <strain evidence="3 4">RJM3</strain>
    </source>
</reference>
<keyword evidence="2" id="KW-0472">Membrane</keyword>
<feature type="transmembrane region" description="Helical" evidence="2">
    <location>
        <begin position="149"/>
        <end position="169"/>
    </location>
</feature>
<keyword evidence="4" id="KW-1185">Reference proteome</keyword>
<keyword evidence="2" id="KW-1133">Transmembrane helix</keyword>
<dbReference type="Proteomes" id="UP001221411">
    <property type="component" value="Unassembled WGS sequence"/>
</dbReference>
<dbReference type="RefSeq" id="WP_271928563.1">
    <property type="nucleotide sequence ID" value="NZ_JAQNDO010000001.1"/>
</dbReference>